<evidence type="ECO:0000256" key="1">
    <source>
        <dbReference type="ARBA" id="ARBA00004123"/>
    </source>
</evidence>
<reference evidence="12" key="1">
    <citation type="submission" date="2023-07" db="EMBL/GenBank/DDBJ databases">
        <title>draft genome sequence of fig (Ficus carica).</title>
        <authorList>
            <person name="Takahashi T."/>
            <person name="Nishimura K."/>
        </authorList>
    </citation>
    <scope>NUCLEOTIDE SEQUENCE</scope>
</reference>
<dbReference type="Pfam" id="PF10394">
    <property type="entry name" value="Hat1_N"/>
    <property type="match status" value="1"/>
</dbReference>
<evidence type="ECO:0000256" key="2">
    <source>
        <dbReference type="ARBA" id="ARBA00004496"/>
    </source>
</evidence>
<protein>
    <recommendedName>
        <fullName evidence="4">histone acetyltransferase</fullName>
        <ecNumber evidence="4">2.3.1.48</ecNumber>
    </recommendedName>
</protein>
<dbReference type="SUPFAM" id="SSF55729">
    <property type="entry name" value="Acyl-CoA N-acyltransferases (Nat)"/>
    <property type="match status" value="1"/>
</dbReference>
<keyword evidence="6" id="KW-0808">Transferase</keyword>
<dbReference type="InterPro" id="IPR016181">
    <property type="entry name" value="Acyl_CoA_acyltransferase"/>
</dbReference>
<evidence type="ECO:0000259" key="10">
    <source>
        <dbReference type="Pfam" id="PF00583"/>
    </source>
</evidence>
<dbReference type="InterPro" id="IPR037113">
    <property type="entry name" value="Hat1_N_sf"/>
</dbReference>
<dbReference type="GO" id="GO:0004402">
    <property type="term" value="F:histone acetyltransferase activity"/>
    <property type="evidence" value="ECO:0007669"/>
    <property type="project" value="InterPro"/>
</dbReference>
<evidence type="ECO:0000256" key="7">
    <source>
        <dbReference type="ARBA" id="ARBA00023242"/>
    </source>
</evidence>
<dbReference type="GO" id="GO:0005737">
    <property type="term" value="C:cytoplasm"/>
    <property type="evidence" value="ECO:0007669"/>
    <property type="project" value="UniProtKB-SubCell"/>
</dbReference>
<dbReference type="FunFam" id="3.40.630.30:FF:000077">
    <property type="entry name" value="Histone acetyltransferase type B catalytic subunit"/>
    <property type="match status" value="1"/>
</dbReference>
<feature type="domain" description="N-acetyltransferase" evidence="10">
    <location>
        <begin position="230"/>
        <end position="282"/>
    </location>
</feature>
<comment type="similarity">
    <text evidence="3">Belongs to the HAT1 family.</text>
</comment>
<evidence type="ECO:0000256" key="4">
    <source>
        <dbReference type="ARBA" id="ARBA00013184"/>
    </source>
</evidence>
<comment type="subcellular location">
    <subcellularLocation>
        <location evidence="2">Cytoplasm</location>
    </subcellularLocation>
    <subcellularLocation>
        <location evidence="1">Nucleus</location>
    </subcellularLocation>
</comment>
<dbReference type="EC" id="2.3.1.48" evidence="4"/>
<dbReference type="GO" id="GO:0000781">
    <property type="term" value="C:chromosome, telomeric region"/>
    <property type="evidence" value="ECO:0007669"/>
    <property type="project" value="GOC"/>
</dbReference>
<keyword evidence="7" id="KW-0539">Nucleus</keyword>
<dbReference type="InterPro" id="IPR017380">
    <property type="entry name" value="Hist_AcTrfase_B-typ_cat-su"/>
</dbReference>
<dbReference type="InterPro" id="IPR019467">
    <property type="entry name" value="Hat1_N"/>
</dbReference>
<evidence type="ECO:0000313" key="13">
    <source>
        <dbReference type="Proteomes" id="UP001187192"/>
    </source>
</evidence>
<keyword evidence="5" id="KW-0963">Cytoplasm</keyword>
<evidence type="ECO:0000256" key="3">
    <source>
        <dbReference type="ARBA" id="ARBA00010543"/>
    </source>
</evidence>
<evidence type="ECO:0000256" key="5">
    <source>
        <dbReference type="ARBA" id="ARBA00022490"/>
    </source>
</evidence>
<accession>A0AA88DD60</accession>
<dbReference type="Gene3D" id="3.40.630.30">
    <property type="match status" value="1"/>
</dbReference>
<evidence type="ECO:0000256" key="6">
    <source>
        <dbReference type="ARBA" id="ARBA00022679"/>
    </source>
</evidence>
<comment type="catalytic activity">
    <reaction evidence="9">
        <text>L-lysyl-[protein] + acetyl-CoA = N(6)-acetyl-L-lysyl-[protein] + CoA + H(+)</text>
        <dbReference type="Rhea" id="RHEA:45948"/>
        <dbReference type="Rhea" id="RHEA-COMP:9752"/>
        <dbReference type="Rhea" id="RHEA-COMP:10731"/>
        <dbReference type="ChEBI" id="CHEBI:15378"/>
        <dbReference type="ChEBI" id="CHEBI:29969"/>
        <dbReference type="ChEBI" id="CHEBI:57287"/>
        <dbReference type="ChEBI" id="CHEBI:57288"/>
        <dbReference type="ChEBI" id="CHEBI:61930"/>
        <dbReference type="EC" id="2.3.1.48"/>
    </reaction>
</comment>
<evidence type="ECO:0000259" key="11">
    <source>
        <dbReference type="Pfam" id="PF10394"/>
    </source>
</evidence>
<keyword evidence="8" id="KW-0012">Acyltransferase</keyword>
<name>A0AA88DD60_FICCA</name>
<dbReference type="Gene3D" id="3.90.360.10">
    <property type="entry name" value="Histone acetyl transferase 1 (HAT1), N-terminal domain"/>
    <property type="match status" value="1"/>
</dbReference>
<dbReference type="GO" id="GO:0031509">
    <property type="term" value="P:subtelomeric heterochromatin formation"/>
    <property type="evidence" value="ECO:0007669"/>
    <property type="project" value="InterPro"/>
</dbReference>
<dbReference type="FunFam" id="3.90.360.10:FF:000002">
    <property type="entry name" value="Histone acetyltransferase type B catalytic subunit"/>
    <property type="match status" value="1"/>
</dbReference>
<dbReference type="AlphaFoldDB" id="A0AA88DD60"/>
<dbReference type="Pfam" id="PF00583">
    <property type="entry name" value="Acetyltransf_1"/>
    <property type="match status" value="1"/>
</dbReference>
<evidence type="ECO:0000313" key="12">
    <source>
        <dbReference type="EMBL" id="GMN50697.1"/>
    </source>
</evidence>
<evidence type="ECO:0000256" key="9">
    <source>
        <dbReference type="ARBA" id="ARBA00048017"/>
    </source>
</evidence>
<dbReference type="Proteomes" id="UP001187192">
    <property type="component" value="Unassembled WGS sequence"/>
</dbReference>
<feature type="domain" description="Histone acetyl transferase HAT1 N-terminal" evidence="11">
    <location>
        <begin position="30"/>
        <end position="199"/>
    </location>
</feature>
<dbReference type="InterPro" id="IPR000182">
    <property type="entry name" value="GNAT_dom"/>
</dbReference>
<dbReference type="GO" id="GO:0005634">
    <property type="term" value="C:nucleus"/>
    <property type="evidence" value="ECO:0007669"/>
    <property type="project" value="UniProtKB-SubCell"/>
</dbReference>
<organism evidence="12 13">
    <name type="scientific">Ficus carica</name>
    <name type="common">Common fig</name>
    <dbReference type="NCBI Taxonomy" id="3494"/>
    <lineage>
        <taxon>Eukaryota</taxon>
        <taxon>Viridiplantae</taxon>
        <taxon>Streptophyta</taxon>
        <taxon>Embryophyta</taxon>
        <taxon>Tracheophyta</taxon>
        <taxon>Spermatophyta</taxon>
        <taxon>Magnoliopsida</taxon>
        <taxon>eudicotyledons</taxon>
        <taxon>Gunneridae</taxon>
        <taxon>Pentapetalae</taxon>
        <taxon>rosids</taxon>
        <taxon>fabids</taxon>
        <taxon>Rosales</taxon>
        <taxon>Moraceae</taxon>
        <taxon>Ficeae</taxon>
        <taxon>Ficus</taxon>
    </lineage>
</organism>
<dbReference type="CDD" id="cd04301">
    <property type="entry name" value="NAT_SF"/>
    <property type="match status" value="1"/>
</dbReference>
<keyword evidence="13" id="KW-1185">Reference proteome</keyword>
<gene>
    <name evidence="12" type="ORF">TIFTF001_019854</name>
</gene>
<evidence type="ECO:0000256" key="8">
    <source>
        <dbReference type="ARBA" id="ARBA00023315"/>
    </source>
</evidence>
<sequence length="467" mass="52200">MGQKQQLAADPVADPKKRRRVGFSNADAGVEAKDCIQIYLVSSKEEVGDSSSFRIEPVDLNSLFEEDGKIYGYQGLKITVWVSSVSFHAYADISFQSSSDGGKGITDLKSALKNVFAETLVESKEEFLQTFSTQSNFIRSIVSGGEVLQQTTSNGHVRGSDSHIEATTSNLEVVRMVIGNTAAGPLYGQLIPLVLLLVDGSSPIDVTDPSWELYLLIQKKSDQEGDVRSVLLGFAALYRFYHYPDSSRLRISQILVLPPYQHKGYGRYLLEVLNDVAISEDVYDLTIEEPLDYLQHVRTCIDIRRLLVFEPIKEAVDEAISHLKQGKLSKKVQIPRLTPPPSAVEEVRKSLKINKKQFLQCWEVLIFLGLDPIDKYIEDFVAIISNRMKEDIIGKDSGTTGKQVIQVPNDYDEDVSFVMLRSQSGEATCNVQMDENQASQEEQLQKLVDERVKQIKLVAAKVSPHHV</sequence>
<dbReference type="PANTHER" id="PTHR12046">
    <property type="entry name" value="HISTONE ACETYLTRANSFERASE TYPE B CATALYTIC SUBUNIT"/>
    <property type="match status" value="1"/>
</dbReference>
<proteinExistence type="inferred from homology"/>
<dbReference type="EMBL" id="BTGU01000034">
    <property type="protein sequence ID" value="GMN50697.1"/>
    <property type="molecule type" value="Genomic_DNA"/>
</dbReference>
<comment type="caution">
    <text evidence="12">The sequence shown here is derived from an EMBL/GenBank/DDBJ whole genome shotgun (WGS) entry which is preliminary data.</text>
</comment>